<name>B9CY97_CAMRE</name>
<accession>B9CY97</accession>
<dbReference type="Proteomes" id="UP000003082">
    <property type="component" value="Unassembled WGS sequence"/>
</dbReference>
<reference evidence="1 2" key="1">
    <citation type="submission" date="2008-08" db="EMBL/GenBank/DDBJ databases">
        <authorList>
            <person name="Madupu R."/>
            <person name="Durkin A.S."/>
            <person name="Torralba M."/>
            <person name="Methe B."/>
            <person name="Sutton G.G."/>
            <person name="Strausberg R.L."/>
            <person name="Nelson K.E."/>
        </authorList>
    </citation>
    <scope>NUCLEOTIDE SEQUENCE [LARGE SCALE GENOMIC DNA]</scope>
    <source>
        <strain evidence="1 2">RM3267</strain>
    </source>
</reference>
<comment type="caution">
    <text evidence="1">The sequence shown here is derived from an EMBL/GenBank/DDBJ whole genome shotgun (WGS) entry which is preliminary data.</text>
</comment>
<sequence length="60" mass="7251">MQFYSALPRHKFKFAFLRFGSRQLKFINLTSKFERKKLRRRISPLDEAEMSRARAHTSSM</sequence>
<organism evidence="1 2">
    <name type="scientific">Campylobacter rectus RM3267</name>
    <dbReference type="NCBI Taxonomy" id="553218"/>
    <lineage>
        <taxon>Bacteria</taxon>
        <taxon>Pseudomonadati</taxon>
        <taxon>Campylobacterota</taxon>
        <taxon>Epsilonproteobacteria</taxon>
        <taxon>Campylobacterales</taxon>
        <taxon>Campylobacteraceae</taxon>
        <taxon>Campylobacter</taxon>
    </lineage>
</organism>
<dbReference type="EMBL" id="ACFU01000001">
    <property type="protein sequence ID" value="EEF15313.1"/>
    <property type="molecule type" value="Genomic_DNA"/>
</dbReference>
<gene>
    <name evidence="1" type="ORF">CAMRE0001_0305</name>
</gene>
<evidence type="ECO:0000313" key="2">
    <source>
        <dbReference type="Proteomes" id="UP000003082"/>
    </source>
</evidence>
<proteinExistence type="predicted"/>
<protein>
    <submittedName>
        <fullName evidence="1">Uncharacterized protein</fullName>
    </submittedName>
</protein>
<dbReference type="AlphaFoldDB" id="B9CY97"/>
<evidence type="ECO:0000313" key="1">
    <source>
        <dbReference type="EMBL" id="EEF15313.1"/>
    </source>
</evidence>
<keyword evidence="2" id="KW-1185">Reference proteome</keyword>